<feature type="signal peptide" evidence="5">
    <location>
        <begin position="1"/>
        <end position="29"/>
    </location>
</feature>
<dbReference type="SUPFAM" id="SSF53822">
    <property type="entry name" value="Periplasmic binding protein-like I"/>
    <property type="match status" value="1"/>
</dbReference>
<evidence type="ECO:0000256" key="2">
    <source>
        <dbReference type="ARBA" id="ARBA00022448"/>
    </source>
</evidence>
<dbReference type="CDD" id="cd06329">
    <property type="entry name" value="PBP1_SBP-like"/>
    <property type="match status" value="1"/>
</dbReference>
<keyword evidence="3 5" id="KW-0732">Signal</keyword>
<evidence type="ECO:0000256" key="5">
    <source>
        <dbReference type="SAM" id="SignalP"/>
    </source>
</evidence>
<dbReference type="InterPro" id="IPR028081">
    <property type="entry name" value="Leu-bd"/>
</dbReference>
<keyword evidence="8" id="KW-1185">Reference proteome</keyword>
<evidence type="ECO:0000259" key="6">
    <source>
        <dbReference type="Pfam" id="PF13458"/>
    </source>
</evidence>
<proteinExistence type="inferred from homology"/>
<evidence type="ECO:0000256" key="4">
    <source>
        <dbReference type="ARBA" id="ARBA00022970"/>
    </source>
</evidence>
<protein>
    <submittedName>
        <fullName evidence="7">Amino acid transport system exported protein</fullName>
    </submittedName>
</protein>
<organism evidence="7 8">
    <name type="scientific">Salinisphaera shabanensis E1L3A</name>
    <dbReference type="NCBI Taxonomy" id="1033802"/>
    <lineage>
        <taxon>Bacteria</taxon>
        <taxon>Pseudomonadati</taxon>
        <taxon>Pseudomonadota</taxon>
        <taxon>Gammaproteobacteria</taxon>
        <taxon>Salinisphaerales</taxon>
        <taxon>Salinisphaeraceae</taxon>
        <taxon>Salinisphaera</taxon>
    </lineage>
</organism>
<comment type="similarity">
    <text evidence="1">Belongs to the leucine-binding protein family.</text>
</comment>
<reference evidence="7 8" key="2">
    <citation type="journal article" date="2013" name="PLoS ONE">
        <title>INDIGO - INtegrated Data Warehouse of MIcrobial GenOmes with Examples from the Red Sea Extremophiles.</title>
        <authorList>
            <person name="Alam I."/>
            <person name="Antunes A."/>
            <person name="Kamau A.A."/>
            <person name="Ba Alawi W."/>
            <person name="Kalkatawi M."/>
            <person name="Stingl U."/>
            <person name="Bajic V.B."/>
        </authorList>
    </citation>
    <scope>NUCLEOTIDE SEQUENCE [LARGE SCALE GENOMIC DNA]</scope>
    <source>
        <strain evidence="7 8">E1L3A</strain>
    </source>
</reference>
<feature type="chain" id="PRO_5004626972" evidence="5">
    <location>
        <begin position="30"/>
        <end position="422"/>
    </location>
</feature>
<dbReference type="Pfam" id="PF13458">
    <property type="entry name" value="Peripla_BP_6"/>
    <property type="match status" value="1"/>
</dbReference>
<evidence type="ECO:0000256" key="3">
    <source>
        <dbReference type="ARBA" id="ARBA00022729"/>
    </source>
</evidence>
<comment type="caution">
    <text evidence="7">The sequence shown here is derived from an EMBL/GenBank/DDBJ whole genome shotgun (WGS) entry which is preliminary data.</text>
</comment>
<dbReference type="AlphaFoldDB" id="U2FZ22"/>
<dbReference type="EMBL" id="AFNV02000010">
    <property type="protein sequence ID" value="ERJ19378.1"/>
    <property type="molecule type" value="Genomic_DNA"/>
</dbReference>
<dbReference type="RefSeq" id="WP_006914015.1">
    <property type="nucleotide sequence ID" value="NZ_AFNV02000010.1"/>
</dbReference>
<keyword evidence="4" id="KW-0029">Amino-acid transport</keyword>
<evidence type="ECO:0000313" key="7">
    <source>
        <dbReference type="EMBL" id="ERJ19378.1"/>
    </source>
</evidence>
<evidence type="ECO:0000313" key="8">
    <source>
        <dbReference type="Proteomes" id="UP000006242"/>
    </source>
</evidence>
<dbReference type="InterPro" id="IPR000709">
    <property type="entry name" value="Leu_Ile_Val-bd"/>
</dbReference>
<dbReference type="Gene3D" id="3.40.50.2300">
    <property type="match status" value="2"/>
</dbReference>
<dbReference type="STRING" id="1033802.SSPSH_001752"/>
<reference evidence="7 8" key="1">
    <citation type="journal article" date="2011" name="J. Bacteriol.">
        <title>Genome sequence of Salinisphaera shabanensis, a gammaproteobacterium from the harsh, variable environment of the brine-seawater interface of the Shaban Deep in the Red Sea.</title>
        <authorList>
            <person name="Antunes A."/>
            <person name="Alam I."/>
            <person name="Bajic V.B."/>
            <person name="Stingl U."/>
        </authorList>
    </citation>
    <scope>NUCLEOTIDE SEQUENCE [LARGE SCALE GENOMIC DNA]</scope>
    <source>
        <strain evidence="7 8">E1L3A</strain>
    </source>
</reference>
<dbReference type="Proteomes" id="UP000006242">
    <property type="component" value="Unassembled WGS sequence"/>
</dbReference>
<dbReference type="PANTHER" id="PTHR30483">
    <property type="entry name" value="LEUCINE-SPECIFIC-BINDING PROTEIN"/>
    <property type="match status" value="1"/>
</dbReference>
<dbReference type="eggNOG" id="COG0683">
    <property type="taxonomic scope" value="Bacteria"/>
</dbReference>
<dbReference type="PRINTS" id="PR00337">
    <property type="entry name" value="LEUILEVALBP"/>
</dbReference>
<gene>
    <name evidence="7" type="ORF">SSPSH_001752</name>
</gene>
<dbReference type="GO" id="GO:0006865">
    <property type="term" value="P:amino acid transport"/>
    <property type="evidence" value="ECO:0007669"/>
    <property type="project" value="UniProtKB-KW"/>
</dbReference>
<evidence type="ECO:0000256" key="1">
    <source>
        <dbReference type="ARBA" id="ARBA00010062"/>
    </source>
</evidence>
<dbReference type="InterPro" id="IPR051010">
    <property type="entry name" value="BCAA_transport"/>
</dbReference>
<keyword evidence="2" id="KW-0813">Transport</keyword>
<name>U2FZ22_9GAMM</name>
<sequence>MKHYKGLVRRAVAAVGIAAALAVPAIGSAADDTIKIGYIDPLSGPFANVGDAGLKHFKYLAERINADGGILGKDVEIIGYDNKSSAQESLQILREAADEGVHYVTQGNGSHVGGALVDGVEKHNRRNPDNRMVFLNYAAVDPALTGEKCSFWHFRFDANSAMKLQAITDYVAEQEDIKKVFLINMDYSHGQAISRIAKEMLKEKRPDIEIVGDVLHPVGKVKDFSPYVSQIQSSGADTVISGNWGNDLSLLVKAGSQAGLDTDWYTYYAGGLGTPTALGKAGAGHVKMVTEWQENLVEDYDAPELREILEEFEQRYDGIEFYYLRIKTEMDMLQKAMEEAGSTEPLAVAQALEGMTMETPFGTVTMREQDHQLLQPLFISTFSEDYPKYDSEGTGIGWVMDAKLEAADTAVDSVCEMKRPSS</sequence>
<feature type="domain" description="Leucine-binding protein" evidence="6">
    <location>
        <begin position="33"/>
        <end position="382"/>
    </location>
</feature>
<accession>U2FZ22</accession>
<dbReference type="InterPro" id="IPR028082">
    <property type="entry name" value="Peripla_BP_I"/>
</dbReference>
<dbReference type="OrthoDB" id="9147078at2"/>